<evidence type="ECO:0000313" key="12">
    <source>
        <dbReference type="Proteomes" id="UP000215405"/>
    </source>
</evidence>
<evidence type="ECO:0000256" key="1">
    <source>
        <dbReference type="ARBA" id="ARBA00000085"/>
    </source>
</evidence>
<proteinExistence type="predicted"/>
<dbReference type="Pfam" id="PF25487">
    <property type="entry name" value="ETR1_N"/>
    <property type="match status" value="1"/>
</dbReference>
<dbReference type="GO" id="GO:0004673">
    <property type="term" value="F:protein histidine kinase activity"/>
    <property type="evidence" value="ECO:0007669"/>
    <property type="project" value="UniProtKB-EC"/>
</dbReference>
<dbReference type="InterPro" id="IPR058544">
    <property type="entry name" value="ETR1_N"/>
</dbReference>
<dbReference type="AlphaFoldDB" id="A0A231V0D3"/>
<feature type="transmembrane region" description="Helical" evidence="9">
    <location>
        <begin position="25"/>
        <end position="51"/>
    </location>
</feature>
<evidence type="ECO:0000256" key="3">
    <source>
        <dbReference type="ARBA" id="ARBA00022553"/>
    </source>
</evidence>
<evidence type="ECO:0000256" key="5">
    <source>
        <dbReference type="ARBA" id="ARBA00022741"/>
    </source>
</evidence>
<keyword evidence="6" id="KW-0418">Kinase</keyword>
<sequence length="399" mass="43593">MVVLQMLTDFSPYMPHGMCLLWEPWLLLLWGGSDLLIFISYFLIPLALLKVLSQRPDLNHRRLVLLFVSFIALCGLTHAVSIVTLWYPIYPLQGFLKLATGLVSAVTAIVLFRLVPRLVSIPTPSKLQEANERLQQEIASHEATLAKLRLAQQNLEAEVEERTADLSRANAKLAVTTREAVHRSRNLIAVVSSIARQSARHQTDTESFIDTLVGRFNSLANATATVIEGDSNAAADLRAVVRRQLEPVELTYGDRVHVSGPPIDAGSEAAQQISLALHELATNSQKYGALSTDAGTIRISWEKAEPSDGNEDQLMIRWREDLPKTVGLSHGAVEKGGFGSRLLLHIVPTILQGRARRSMADGTLSYELTVPLAAMAGGMNRKGDASLAARIAGRDFGVA</sequence>
<dbReference type="GO" id="GO:0005524">
    <property type="term" value="F:ATP binding"/>
    <property type="evidence" value="ECO:0007669"/>
    <property type="project" value="UniProtKB-KW"/>
</dbReference>
<protein>
    <recommendedName>
        <fullName evidence="2">histidine kinase</fullName>
        <ecNumber evidence="2">2.7.13.3</ecNumber>
    </recommendedName>
</protein>
<reference evidence="12" key="1">
    <citation type="journal article" date="2017" name="Int. J. Syst. Evol. Microbiol.">
        <title>Notoacmeibacter marinus gen. nov., sp. nov., isolated from the gut of a limpet and proposal of Notoacmeibacteraceae fam. nov. in the order Rhizobiales of the class Alphaproteobacteria.</title>
        <authorList>
            <person name="Huang Z."/>
            <person name="Guo F."/>
            <person name="Lai Q."/>
        </authorList>
    </citation>
    <scope>NUCLEOTIDE SEQUENCE [LARGE SCALE GENOMIC DNA]</scope>
    <source>
        <strain evidence="12">XMTR2A4</strain>
    </source>
</reference>
<feature type="transmembrane region" description="Helical" evidence="9">
    <location>
        <begin position="63"/>
        <end position="89"/>
    </location>
</feature>
<evidence type="ECO:0000313" key="11">
    <source>
        <dbReference type="EMBL" id="OXT01673.1"/>
    </source>
</evidence>
<dbReference type="Gene3D" id="3.30.565.10">
    <property type="entry name" value="Histidine kinase-like ATPase, C-terminal domain"/>
    <property type="match status" value="1"/>
</dbReference>
<feature type="domain" description="Signal transduction histidine kinase HWE region" evidence="10">
    <location>
        <begin position="179"/>
        <end position="262"/>
    </location>
</feature>
<feature type="coiled-coil region" evidence="8">
    <location>
        <begin position="131"/>
        <end position="172"/>
    </location>
</feature>
<comment type="caution">
    <text evidence="11">The sequence shown here is derived from an EMBL/GenBank/DDBJ whole genome shotgun (WGS) entry which is preliminary data.</text>
</comment>
<evidence type="ECO:0000256" key="7">
    <source>
        <dbReference type="ARBA" id="ARBA00022840"/>
    </source>
</evidence>
<dbReference type="InterPro" id="IPR036890">
    <property type="entry name" value="HATPase_C_sf"/>
</dbReference>
<gene>
    <name evidence="11" type="ORF">B7H23_01535</name>
</gene>
<keyword evidence="7" id="KW-0067">ATP-binding</keyword>
<accession>A0A231V0D3</accession>
<evidence type="ECO:0000256" key="8">
    <source>
        <dbReference type="SAM" id="Coils"/>
    </source>
</evidence>
<dbReference type="EC" id="2.7.13.3" evidence="2"/>
<dbReference type="SMART" id="SM00911">
    <property type="entry name" value="HWE_HK"/>
    <property type="match status" value="1"/>
</dbReference>
<keyword evidence="4" id="KW-0808">Transferase</keyword>
<keyword evidence="9" id="KW-1133">Transmembrane helix</keyword>
<keyword evidence="3" id="KW-0597">Phosphoprotein</keyword>
<evidence type="ECO:0000256" key="4">
    <source>
        <dbReference type="ARBA" id="ARBA00022679"/>
    </source>
</evidence>
<dbReference type="EMBL" id="NBYO01000001">
    <property type="protein sequence ID" value="OXT01673.1"/>
    <property type="molecule type" value="Genomic_DNA"/>
</dbReference>
<keyword evidence="9" id="KW-0812">Transmembrane</keyword>
<name>A0A231V0D3_9HYPH</name>
<keyword evidence="9" id="KW-0472">Membrane</keyword>
<evidence type="ECO:0000259" key="10">
    <source>
        <dbReference type="SMART" id="SM00911"/>
    </source>
</evidence>
<keyword evidence="5" id="KW-0547">Nucleotide-binding</keyword>
<keyword evidence="12" id="KW-1185">Reference proteome</keyword>
<evidence type="ECO:0000256" key="2">
    <source>
        <dbReference type="ARBA" id="ARBA00012438"/>
    </source>
</evidence>
<dbReference type="PANTHER" id="PTHR41523">
    <property type="entry name" value="TWO-COMPONENT SYSTEM SENSOR PROTEIN"/>
    <property type="match status" value="1"/>
</dbReference>
<dbReference type="PANTHER" id="PTHR41523:SF7">
    <property type="entry name" value="HISTIDINE KINASE"/>
    <property type="match status" value="1"/>
</dbReference>
<dbReference type="Pfam" id="PF07536">
    <property type="entry name" value="HWE_HK"/>
    <property type="match status" value="1"/>
</dbReference>
<dbReference type="Proteomes" id="UP000215405">
    <property type="component" value="Unassembled WGS sequence"/>
</dbReference>
<dbReference type="InterPro" id="IPR011102">
    <property type="entry name" value="Sig_transdc_His_kinase_HWE"/>
</dbReference>
<comment type="catalytic activity">
    <reaction evidence="1">
        <text>ATP + protein L-histidine = ADP + protein N-phospho-L-histidine.</text>
        <dbReference type="EC" id="2.7.13.3"/>
    </reaction>
</comment>
<organism evidence="11 12">
    <name type="scientific">Notoacmeibacter marinus</name>
    <dbReference type="NCBI Taxonomy" id="1876515"/>
    <lineage>
        <taxon>Bacteria</taxon>
        <taxon>Pseudomonadati</taxon>
        <taxon>Pseudomonadota</taxon>
        <taxon>Alphaproteobacteria</taxon>
        <taxon>Hyphomicrobiales</taxon>
        <taxon>Notoacmeibacteraceae</taxon>
        <taxon>Notoacmeibacter</taxon>
    </lineage>
</organism>
<keyword evidence="8" id="KW-0175">Coiled coil</keyword>
<evidence type="ECO:0000256" key="9">
    <source>
        <dbReference type="SAM" id="Phobius"/>
    </source>
</evidence>
<evidence type="ECO:0000256" key="6">
    <source>
        <dbReference type="ARBA" id="ARBA00022777"/>
    </source>
</evidence>